<organism evidence="1 2">
    <name type="scientific">Reticulomyxa filosa</name>
    <dbReference type="NCBI Taxonomy" id="46433"/>
    <lineage>
        <taxon>Eukaryota</taxon>
        <taxon>Sar</taxon>
        <taxon>Rhizaria</taxon>
        <taxon>Retaria</taxon>
        <taxon>Foraminifera</taxon>
        <taxon>Monothalamids</taxon>
        <taxon>Reticulomyxidae</taxon>
        <taxon>Reticulomyxa</taxon>
    </lineage>
</organism>
<keyword evidence="2" id="KW-1185">Reference proteome</keyword>
<name>X6MXQ0_RETFI</name>
<evidence type="ECO:0000313" key="2">
    <source>
        <dbReference type="Proteomes" id="UP000023152"/>
    </source>
</evidence>
<gene>
    <name evidence="1" type="ORF">RFI_18651</name>
</gene>
<proteinExistence type="predicted"/>
<dbReference type="EMBL" id="ASPP01014677">
    <property type="protein sequence ID" value="ETO18611.1"/>
    <property type="molecule type" value="Genomic_DNA"/>
</dbReference>
<evidence type="ECO:0000313" key="1">
    <source>
        <dbReference type="EMBL" id="ETO18611.1"/>
    </source>
</evidence>
<accession>X6MXQ0</accession>
<sequence>MYILTWQGLIKNGMSTEKKHGIYLKMDSMMMSDAALKTINEENEVDNAGMTRQIKLSSAVPPVTTDSQGRPATTSISTGHMPVRVRNAEDMEWIDATQYPEGFIHFIKYLAQFREEEKEKRNKPKNKKNKIFSCKFFKLASNLCHCHIFNSELSVQHLLFATEVMLLKRAIVKFSKTEIKKREIGTTQISSVYAMKITSDLLGLASNPAADCWLQTIQSFTNASSPEQFFTVASNAAFSIFQ</sequence>
<protein>
    <submittedName>
        <fullName evidence="1">Uncharacterized protein</fullName>
    </submittedName>
</protein>
<reference evidence="1 2" key="1">
    <citation type="journal article" date="2013" name="Curr. Biol.">
        <title>The Genome of the Foraminiferan Reticulomyxa filosa.</title>
        <authorList>
            <person name="Glockner G."/>
            <person name="Hulsmann N."/>
            <person name="Schleicher M."/>
            <person name="Noegel A.A."/>
            <person name="Eichinger L."/>
            <person name="Gallinger C."/>
            <person name="Pawlowski J."/>
            <person name="Sierra R."/>
            <person name="Euteneuer U."/>
            <person name="Pillet L."/>
            <person name="Moustafa A."/>
            <person name="Platzer M."/>
            <person name="Groth M."/>
            <person name="Szafranski K."/>
            <person name="Schliwa M."/>
        </authorList>
    </citation>
    <scope>NUCLEOTIDE SEQUENCE [LARGE SCALE GENOMIC DNA]</scope>
</reference>
<dbReference type="Proteomes" id="UP000023152">
    <property type="component" value="Unassembled WGS sequence"/>
</dbReference>
<feature type="non-terminal residue" evidence="1">
    <location>
        <position position="242"/>
    </location>
</feature>
<comment type="caution">
    <text evidence="1">The sequence shown here is derived from an EMBL/GenBank/DDBJ whole genome shotgun (WGS) entry which is preliminary data.</text>
</comment>
<dbReference type="AlphaFoldDB" id="X6MXQ0"/>